<accession>A0A1V6N2S1</accession>
<evidence type="ECO:0000313" key="3">
    <source>
        <dbReference type="Proteomes" id="UP000191661"/>
    </source>
</evidence>
<dbReference type="Proteomes" id="UP000191661">
    <property type="component" value="Unassembled WGS sequence"/>
</dbReference>
<feature type="transmembrane region" description="Helical" evidence="1">
    <location>
        <begin position="7"/>
        <end position="26"/>
    </location>
</feature>
<keyword evidence="1" id="KW-0812">Transmembrane</keyword>
<sequence>MKYNNKLILTHISLLIIIWGLIYLEKSNFPDLRLLIIIFAIFLCYFFIKFYGYKTEKHEKITWKNIWKNNKYFYITSSLLTISIPLMLLI</sequence>
<organism evidence="2 3">
    <name type="scientific">Methanobrevibacter arboriphilus JCM 13429 = DSM 1125</name>
    <dbReference type="NCBI Taxonomy" id="1300164"/>
    <lineage>
        <taxon>Archaea</taxon>
        <taxon>Methanobacteriati</taxon>
        <taxon>Methanobacteriota</taxon>
        <taxon>Methanomada group</taxon>
        <taxon>Methanobacteria</taxon>
        <taxon>Methanobacteriales</taxon>
        <taxon>Methanobacteriaceae</taxon>
        <taxon>Methanobrevibacter</taxon>
    </lineage>
</organism>
<gene>
    <name evidence="2" type="ORF">MBBAR_6c00810</name>
</gene>
<comment type="caution">
    <text evidence="2">The sequence shown here is derived from an EMBL/GenBank/DDBJ whole genome shotgun (WGS) entry which is preliminary data.</text>
</comment>
<proteinExistence type="predicted"/>
<dbReference type="EMBL" id="JXMW01000006">
    <property type="protein sequence ID" value="OQD58971.1"/>
    <property type="molecule type" value="Genomic_DNA"/>
</dbReference>
<name>A0A1V6N2S1_METAZ</name>
<evidence type="ECO:0000313" key="2">
    <source>
        <dbReference type="EMBL" id="OQD58971.1"/>
    </source>
</evidence>
<keyword evidence="1" id="KW-1133">Transmembrane helix</keyword>
<keyword evidence="1" id="KW-0472">Membrane</keyword>
<reference evidence="2 3" key="1">
    <citation type="submission" date="2014-12" db="EMBL/GenBank/DDBJ databases">
        <title>Genome sequence of Methanobrevibacter arboriphilicus DH1, DSM1125.</title>
        <authorList>
            <person name="Poehlein A."/>
            <person name="Thauer R.K."/>
            <person name="Seedorf H."/>
            <person name="Daniel R."/>
        </authorList>
    </citation>
    <scope>NUCLEOTIDE SEQUENCE [LARGE SCALE GENOMIC DNA]</scope>
    <source>
        <strain evidence="2 3">DH1</strain>
    </source>
</reference>
<dbReference type="AlphaFoldDB" id="A0A1V6N2S1"/>
<protein>
    <submittedName>
        <fullName evidence="2">Uncharacterized protein</fullName>
    </submittedName>
</protein>
<evidence type="ECO:0000256" key="1">
    <source>
        <dbReference type="SAM" id="Phobius"/>
    </source>
</evidence>
<keyword evidence="3" id="KW-1185">Reference proteome</keyword>
<feature type="transmembrane region" description="Helical" evidence="1">
    <location>
        <begin position="72"/>
        <end position="89"/>
    </location>
</feature>
<feature type="transmembrane region" description="Helical" evidence="1">
    <location>
        <begin position="32"/>
        <end position="51"/>
    </location>
</feature>